<evidence type="ECO:0000313" key="3">
    <source>
        <dbReference type="Proteomes" id="UP000683139"/>
    </source>
</evidence>
<keyword evidence="1" id="KW-0812">Transmembrane</keyword>
<evidence type="ECO:0000313" key="2">
    <source>
        <dbReference type="EMBL" id="GIP15132.1"/>
    </source>
</evidence>
<reference evidence="2" key="1">
    <citation type="submission" date="2021-03" db="EMBL/GenBank/DDBJ databases">
        <title>Antimicrobial resistance genes in bacteria isolated from Japanese honey, and their potential for conferring macrolide and lincosamide resistance in the American foulbrood pathogen Paenibacillus larvae.</title>
        <authorList>
            <person name="Okamoto M."/>
            <person name="Kumagai M."/>
            <person name="Kanamori H."/>
            <person name="Takamatsu D."/>
        </authorList>
    </citation>
    <scope>NUCLEOTIDE SEQUENCE</scope>
    <source>
        <strain evidence="2">J40TS1</strain>
    </source>
</reference>
<keyword evidence="3" id="KW-1185">Reference proteome</keyword>
<name>A0A919YKV8_9BACL</name>
<proteinExistence type="predicted"/>
<dbReference type="Proteomes" id="UP000683139">
    <property type="component" value="Unassembled WGS sequence"/>
</dbReference>
<accession>A0A919YKV8</accession>
<keyword evidence="1" id="KW-1133">Transmembrane helix</keyword>
<evidence type="ECO:0008006" key="4">
    <source>
        <dbReference type="Google" id="ProtNLM"/>
    </source>
</evidence>
<comment type="caution">
    <text evidence="2">The sequence shown here is derived from an EMBL/GenBank/DDBJ whole genome shotgun (WGS) entry which is preliminary data.</text>
</comment>
<dbReference type="AlphaFoldDB" id="A0A919YKV8"/>
<keyword evidence="1" id="KW-0472">Membrane</keyword>
<sequence length="173" mass="19528">MYLFWISYGLNWCIVVLLWIMYMKGKSSRSTNPDPQALAEKNLIGSIFPIQIFKTVDQRFVSTTSREYTVLFFVTPECDGCKKIITELEGISGIDQDNLIMISFGEESDAKALVENLKIRQPVTAYDFKYVELFGVNMLPYAVIVNANGIVIAKGEIDFPSSLAKMIDNLPSF</sequence>
<organism evidence="2 3">
    <name type="scientific">Paenibacillus montaniterrae</name>
    <dbReference type="NCBI Taxonomy" id="429341"/>
    <lineage>
        <taxon>Bacteria</taxon>
        <taxon>Bacillati</taxon>
        <taxon>Bacillota</taxon>
        <taxon>Bacilli</taxon>
        <taxon>Bacillales</taxon>
        <taxon>Paenibacillaceae</taxon>
        <taxon>Paenibacillus</taxon>
    </lineage>
</organism>
<gene>
    <name evidence="2" type="ORF">J40TS1_07740</name>
</gene>
<evidence type="ECO:0000256" key="1">
    <source>
        <dbReference type="SAM" id="Phobius"/>
    </source>
</evidence>
<dbReference type="InterPro" id="IPR036249">
    <property type="entry name" value="Thioredoxin-like_sf"/>
</dbReference>
<dbReference type="RefSeq" id="WP_213513308.1">
    <property type="nucleotide sequence ID" value="NZ_BOSE01000001.1"/>
</dbReference>
<dbReference type="Gene3D" id="3.40.30.10">
    <property type="entry name" value="Glutaredoxin"/>
    <property type="match status" value="1"/>
</dbReference>
<dbReference type="EMBL" id="BOSE01000001">
    <property type="protein sequence ID" value="GIP15132.1"/>
    <property type="molecule type" value="Genomic_DNA"/>
</dbReference>
<dbReference type="SUPFAM" id="SSF52833">
    <property type="entry name" value="Thioredoxin-like"/>
    <property type="match status" value="1"/>
</dbReference>
<protein>
    <recommendedName>
        <fullName evidence="4">Thioredoxin domain-containing protein</fullName>
    </recommendedName>
</protein>
<feature type="transmembrane region" description="Helical" evidence="1">
    <location>
        <begin position="6"/>
        <end position="23"/>
    </location>
</feature>